<accession>A0A0F9IIS7</accession>
<comment type="caution">
    <text evidence="1">The sequence shown here is derived from an EMBL/GenBank/DDBJ whole genome shotgun (WGS) entry which is preliminary data.</text>
</comment>
<organism evidence="1">
    <name type="scientific">marine sediment metagenome</name>
    <dbReference type="NCBI Taxonomy" id="412755"/>
    <lineage>
        <taxon>unclassified sequences</taxon>
        <taxon>metagenomes</taxon>
        <taxon>ecological metagenomes</taxon>
    </lineage>
</organism>
<dbReference type="EMBL" id="LAZR01012318">
    <property type="protein sequence ID" value="KKM27467.1"/>
    <property type="molecule type" value="Genomic_DNA"/>
</dbReference>
<evidence type="ECO:0000313" key="1">
    <source>
        <dbReference type="EMBL" id="KKM27467.1"/>
    </source>
</evidence>
<dbReference type="AlphaFoldDB" id="A0A0F9IIS7"/>
<protein>
    <submittedName>
        <fullName evidence="1">Uncharacterized protein</fullName>
    </submittedName>
</protein>
<sequence>MKEDQLIKKNPNKLIDQLEFKEHPKELIK</sequence>
<proteinExistence type="predicted"/>
<name>A0A0F9IIS7_9ZZZZ</name>
<reference evidence="1" key="1">
    <citation type="journal article" date="2015" name="Nature">
        <title>Complex archaea that bridge the gap between prokaryotes and eukaryotes.</title>
        <authorList>
            <person name="Spang A."/>
            <person name="Saw J.H."/>
            <person name="Jorgensen S.L."/>
            <person name="Zaremba-Niedzwiedzka K."/>
            <person name="Martijn J."/>
            <person name="Lind A.E."/>
            <person name="van Eijk R."/>
            <person name="Schleper C."/>
            <person name="Guy L."/>
            <person name="Ettema T.J."/>
        </authorList>
    </citation>
    <scope>NUCLEOTIDE SEQUENCE</scope>
</reference>
<gene>
    <name evidence="1" type="ORF">LCGC14_1574490</name>
</gene>
<feature type="non-terminal residue" evidence="1">
    <location>
        <position position="29"/>
    </location>
</feature>